<dbReference type="InterPro" id="IPR009370">
    <property type="entry name" value="YutD-like"/>
</dbReference>
<dbReference type="AlphaFoldDB" id="A0A328K2I6"/>
<dbReference type="Gene3D" id="3.50.4.20">
    <property type="match status" value="1"/>
</dbReference>
<dbReference type="KEGG" id="dpm:FNV33_07100"/>
<dbReference type="PIRSF" id="PIRSF012565">
    <property type="entry name" value="DUF1027"/>
    <property type="match status" value="1"/>
</dbReference>
<gene>
    <name evidence="2" type="ORF">FNV33_07100</name>
</gene>
<feature type="compositionally biased region" description="Basic residues" evidence="1">
    <location>
        <begin position="154"/>
        <end position="169"/>
    </location>
</feature>
<feature type="region of interest" description="Disordered" evidence="1">
    <location>
        <begin position="144"/>
        <end position="169"/>
    </location>
</feature>
<name>A0A328K2I6_9LACT</name>
<evidence type="ECO:0000313" key="3">
    <source>
        <dbReference type="Proteomes" id="UP000315953"/>
    </source>
</evidence>
<sequence>MIKWKRIVKEVRRLMIQKKSVDKKTDQLIEEQVNLTETKRLIKKIDSNHLMINGVKYEIVQNYKEALAIEVLENRYTEFFEKYDYIVGDLSREALRLRGFYADHQRKVPVDMRISYLEDYLAEFCNFGCPYFVLQRLAPKKHFKPYNSKDNQQYHKKKAKFKKKPHKSK</sequence>
<evidence type="ECO:0000256" key="1">
    <source>
        <dbReference type="SAM" id="MobiDB-lite"/>
    </source>
</evidence>
<accession>A0A328K2I6</accession>
<dbReference type="Pfam" id="PF06265">
    <property type="entry name" value="YutD-like"/>
    <property type="match status" value="1"/>
</dbReference>
<reference evidence="2 3" key="1">
    <citation type="submission" date="2019-07" db="EMBL/GenBank/DDBJ databases">
        <title>Genome assembly of a nasal isolate of Dolosigranulum pigrum from a chronic sinusitis patient.</title>
        <authorList>
            <person name="Baig S."/>
            <person name="Overballe-Petersen S."/>
            <person name="Kaspar U."/>
            <person name="Rendboe A."/>
            <person name="de Man T."/>
            <person name="Liu C."/>
            <person name="Price L.B."/>
            <person name="Stegger M."/>
            <person name="Becker K."/>
            <person name="Skytt Andersen P."/>
        </authorList>
    </citation>
    <scope>NUCLEOTIDE SEQUENCE [LARGE SCALE GENOMIC DNA]</scope>
    <source>
        <strain evidence="2 3">83VPs-KB5</strain>
    </source>
</reference>
<proteinExistence type="predicted"/>
<dbReference type="Proteomes" id="UP000315953">
    <property type="component" value="Chromosome"/>
</dbReference>
<organism evidence="2 3">
    <name type="scientific">Dolosigranulum pigrum</name>
    <dbReference type="NCBI Taxonomy" id="29394"/>
    <lineage>
        <taxon>Bacteria</taxon>
        <taxon>Bacillati</taxon>
        <taxon>Bacillota</taxon>
        <taxon>Bacilli</taxon>
        <taxon>Lactobacillales</taxon>
        <taxon>Carnobacteriaceae</taxon>
        <taxon>Dolosigranulum</taxon>
    </lineage>
</organism>
<dbReference type="EMBL" id="CP041626">
    <property type="protein sequence ID" value="QDO91808.1"/>
    <property type="molecule type" value="Genomic_DNA"/>
</dbReference>
<dbReference type="InterPro" id="IPR038141">
    <property type="entry name" value="YutD-like_sf"/>
</dbReference>
<protein>
    <submittedName>
        <fullName evidence="2">DUF1027 domain-containing protein</fullName>
    </submittedName>
</protein>
<dbReference type="OrthoDB" id="1650379at2"/>
<evidence type="ECO:0000313" key="2">
    <source>
        <dbReference type="EMBL" id="QDO91808.1"/>
    </source>
</evidence>